<evidence type="ECO:0000313" key="4">
    <source>
        <dbReference type="EMBL" id="SNR67953.1"/>
    </source>
</evidence>
<dbReference type="AlphaFoldDB" id="A0A238YBG5"/>
<dbReference type="OrthoDB" id="9801302at2"/>
<evidence type="ECO:0000259" key="2">
    <source>
        <dbReference type="Pfam" id="PF00501"/>
    </source>
</evidence>
<reference evidence="4 5" key="1">
    <citation type="submission" date="2017-06" db="EMBL/GenBank/DDBJ databases">
        <authorList>
            <person name="Kim H.J."/>
            <person name="Triplett B.A."/>
        </authorList>
    </citation>
    <scope>NUCLEOTIDE SEQUENCE [LARGE SCALE GENOMIC DNA]</scope>
    <source>
        <strain evidence="4 5">DSM 13116</strain>
    </source>
</reference>
<dbReference type="Gene3D" id="3.40.50.12780">
    <property type="entry name" value="N-terminal domain of ligase-like"/>
    <property type="match status" value="1"/>
</dbReference>
<protein>
    <submittedName>
        <fullName evidence="4">Long-chain acyl-CoA synthetase</fullName>
    </submittedName>
</protein>
<dbReference type="InterPro" id="IPR000873">
    <property type="entry name" value="AMP-dep_synth/lig_dom"/>
</dbReference>
<dbReference type="PANTHER" id="PTHR43767">
    <property type="entry name" value="LONG-CHAIN-FATTY-ACID--COA LIGASE"/>
    <property type="match status" value="1"/>
</dbReference>
<organism evidence="4 5">
    <name type="scientific">Humidesulfovibrio mexicanus</name>
    <dbReference type="NCBI Taxonomy" id="147047"/>
    <lineage>
        <taxon>Bacteria</taxon>
        <taxon>Pseudomonadati</taxon>
        <taxon>Thermodesulfobacteriota</taxon>
        <taxon>Desulfovibrionia</taxon>
        <taxon>Desulfovibrionales</taxon>
        <taxon>Desulfovibrionaceae</taxon>
        <taxon>Humidesulfovibrio</taxon>
    </lineage>
</organism>
<dbReference type="InterPro" id="IPR042099">
    <property type="entry name" value="ANL_N_sf"/>
</dbReference>
<evidence type="ECO:0000313" key="5">
    <source>
        <dbReference type="Proteomes" id="UP000198324"/>
    </source>
</evidence>
<dbReference type="Pfam" id="PF13193">
    <property type="entry name" value="AMP-binding_C"/>
    <property type="match status" value="1"/>
</dbReference>
<dbReference type="InterPro" id="IPR025110">
    <property type="entry name" value="AMP-bd_C"/>
</dbReference>
<evidence type="ECO:0000256" key="1">
    <source>
        <dbReference type="SAM" id="MobiDB-lite"/>
    </source>
</evidence>
<name>A0A238YBG5_9BACT</name>
<sequence length="575" mass="63263">MSEIDRPWLSHYDQNVPAAPKLAVKPVFDLLDDAASRWPDRPAVVFQNTSISYAKLKKYSGLVAANLRKQGLRRGDRVAVMLPNTPQTVIAYWGVLRAGGTVVFTNPLYMETEILHQLKDSGARFVITLDLLWPKLEPLRPQLGVEKFFVTSIADSLRFPLSILYKLRAWREGQNRKVPFDGDTVHTWGSLLGGLSTYTVKGIIPEKDLALLQYTGGTTGLAKGCMITHANLCANALQCTAMLPGMGEKQELFLGVLPYFHIYGLTVCLNLCTALGATQIPFARYVPADVLKTIHRERPTVFPGAPSVYISLLQQKNVGTYDLSSIRYCVSGSAPMPVEWFEQFRQATGARICEGYGLSEASPVTHINPLHGVAKHGSIGLPVPGTDAKIVDMDLGGPALPPGKLGELAVRGPQVMAGYYNRPDETADVLRNGWLYTGDIAYMDEDGYFFIVDRKKDLIISAGYNIYPREIDEILHQHPKVQEAVAVGIPCDARGEVVKVYVVPKPGETPTKAEIIAFCRQKLAGYKVPRHVEFRESLPKTMVGKVLRRALRAEEAERTGTGASPKVVDDTSAES</sequence>
<accession>A0A238YBG5</accession>
<dbReference type="InterPro" id="IPR045851">
    <property type="entry name" value="AMP-bd_C_sf"/>
</dbReference>
<dbReference type="InterPro" id="IPR020845">
    <property type="entry name" value="AMP-binding_CS"/>
</dbReference>
<gene>
    <name evidence="4" type="ORF">SAMN04488503_0816</name>
</gene>
<dbReference type="RefSeq" id="WP_089271947.1">
    <property type="nucleotide sequence ID" value="NZ_FZOC01000001.1"/>
</dbReference>
<dbReference type="GO" id="GO:0016877">
    <property type="term" value="F:ligase activity, forming carbon-sulfur bonds"/>
    <property type="evidence" value="ECO:0007669"/>
    <property type="project" value="UniProtKB-ARBA"/>
</dbReference>
<feature type="region of interest" description="Disordered" evidence="1">
    <location>
        <begin position="554"/>
        <end position="575"/>
    </location>
</feature>
<keyword evidence="5" id="KW-1185">Reference proteome</keyword>
<dbReference type="SUPFAM" id="SSF56801">
    <property type="entry name" value="Acetyl-CoA synthetase-like"/>
    <property type="match status" value="1"/>
</dbReference>
<dbReference type="EMBL" id="FZOC01000001">
    <property type="protein sequence ID" value="SNR67953.1"/>
    <property type="molecule type" value="Genomic_DNA"/>
</dbReference>
<dbReference type="Proteomes" id="UP000198324">
    <property type="component" value="Unassembled WGS sequence"/>
</dbReference>
<evidence type="ECO:0000259" key="3">
    <source>
        <dbReference type="Pfam" id="PF13193"/>
    </source>
</evidence>
<feature type="domain" description="AMP-binding enzyme C-terminal" evidence="3">
    <location>
        <begin position="470"/>
        <end position="545"/>
    </location>
</feature>
<dbReference type="PROSITE" id="PS00455">
    <property type="entry name" value="AMP_BINDING"/>
    <property type="match status" value="1"/>
</dbReference>
<dbReference type="InterPro" id="IPR050237">
    <property type="entry name" value="ATP-dep_AMP-bd_enzyme"/>
</dbReference>
<dbReference type="CDD" id="cd05936">
    <property type="entry name" value="FC-FACS_FadD_like"/>
    <property type="match status" value="1"/>
</dbReference>
<dbReference type="Pfam" id="PF00501">
    <property type="entry name" value="AMP-binding"/>
    <property type="match status" value="1"/>
</dbReference>
<dbReference type="Gene3D" id="3.30.300.30">
    <property type="match status" value="1"/>
</dbReference>
<dbReference type="PANTHER" id="PTHR43767:SF12">
    <property type="entry name" value="AMP-DEPENDENT SYNTHETASE AND LIGASE"/>
    <property type="match status" value="1"/>
</dbReference>
<proteinExistence type="predicted"/>
<feature type="domain" description="AMP-dependent synthetase/ligase" evidence="2">
    <location>
        <begin position="32"/>
        <end position="420"/>
    </location>
</feature>